<dbReference type="KEGG" id="larg:LPA65_10080"/>
<dbReference type="InterPro" id="IPR010982">
    <property type="entry name" value="Lambda_DNA-bd_dom_sf"/>
</dbReference>
<gene>
    <name evidence="3" type="ORF">LPA65_09765</name>
    <name evidence="4" type="ORF">LPA65_10080</name>
    <name evidence="5" type="ORF">LPA65_10395</name>
</gene>
<evidence type="ECO:0000313" key="3">
    <source>
        <dbReference type="EMBL" id="AYJ36033.1"/>
    </source>
</evidence>
<dbReference type="KEGG" id="larg:LPA65_09765"/>
<dbReference type="Gene3D" id="1.10.10.2910">
    <property type="match status" value="1"/>
</dbReference>
<evidence type="ECO:0000313" key="5">
    <source>
        <dbReference type="EMBL" id="AYJ36133.1"/>
    </source>
</evidence>
<accession>A0AAN1Q1N5</accession>
<reference evidence="3 6" key="1">
    <citation type="submission" date="2018-10" db="EMBL/GenBank/DDBJ databases">
        <title>Genome sequencing of Lactobacillus species.</title>
        <authorList>
            <person name="Baek C."/>
            <person name="Yi H."/>
        </authorList>
    </citation>
    <scope>NUCLEOTIDE SEQUENCE [LARGE SCALE GENOMIC DNA]</scope>
    <source>
        <strain evidence="3 6">DSM 16365</strain>
    </source>
</reference>
<dbReference type="InterPro" id="IPR052345">
    <property type="entry name" value="Rad_response_metalloprotease"/>
</dbReference>
<evidence type="ECO:0000259" key="2">
    <source>
        <dbReference type="PROSITE" id="PS50943"/>
    </source>
</evidence>
<dbReference type="Pfam" id="PF01381">
    <property type="entry name" value="HTH_3"/>
    <property type="match status" value="1"/>
</dbReference>
<sequence length="380" mass="43678">MNSPLSQFKGERLKQARLLRMLTGTELALLISDKKVIKQQQISYWESNRRVPNFEEIQKLSAVLKVPYYFFLKGDSRNNVDTANFFRRSAAVPTKNRNSMQELVFLYSSFFKVIGRYIKLPDFKDNDLVISSHEFRLVDVDEIDELAKSIRRRYHLGIGPISNVTLLMEKMGVRVIFTNEDIAGIDALTKVVDNQFYVIINTKGKSAVRIRFSLAHELGHVFLHSRYSESILKSSEKNKRVESEAQMFASLFLMPEEGILMDMVATNLEFLKSLKSHWLVSIQALAIRGKQIGLLTQSEMTHVFQQISRNGWRKKEPLDDTISIEFPTFIKTVLEYLNSEGISVDDALYQEGLSFDFLNSLFSAIQISEIKEKGPNLKLL</sequence>
<protein>
    <submittedName>
        <fullName evidence="3">ImmA/IrrE family metallo-endopeptidase</fullName>
    </submittedName>
</protein>
<dbReference type="KEGG" id="larg:LPA65_10395"/>
<comment type="similarity">
    <text evidence="1">Belongs to the short-chain fatty acyl-CoA assimilation regulator (ScfR) family.</text>
</comment>
<dbReference type="SMART" id="SM00530">
    <property type="entry name" value="HTH_XRE"/>
    <property type="match status" value="1"/>
</dbReference>
<evidence type="ECO:0000256" key="1">
    <source>
        <dbReference type="ARBA" id="ARBA00007227"/>
    </source>
</evidence>
<dbReference type="InterPro" id="IPR001387">
    <property type="entry name" value="Cro/C1-type_HTH"/>
</dbReference>
<organism evidence="3 6">
    <name type="scientific">Lactiplantibacillus argentoratensis</name>
    <dbReference type="NCBI Taxonomy" id="271881"/>
    <lineage>
        <taxon>Bacteria</taxon>
        <taxon>Bacillati</taxon>
        <taxon>Bacillota</taxon>
        <taxon>Bacilli</taxon>
        <taxon>Lactobacillales</taxon>
        <taxon>Lactobacillaceae</taxon>
        <taxon>Lactiplantibacillus</taxon>
    </lineage>
</organism>
<dbReference type="EMBL" id="CP032751">
    <property type="protein sequence ID" value="AYJ36080.1"/>
    <property type="molecule type" value="Genomic_DNA"/>
</dbReference>
<proteinExistence type="inferred from homology"/>
<dbReference type="Pfam" id="PF06114">
    <property type="entry name" value="Peptidase_M78"/>
    <property type="match status" value="1"/>
</dbReference>
<dbReference type="EMBL" id="CP032751">
    <property type="protein sequence ID" value="AYJ36033.1"/>
    <property type="molecule type" value="Genomic_DNA"/>
</dbReference>
<name>A0AAN1Q1N5_9LACO</name>
<dbReference type="PROSITE" id="PS50943">
    <property type="entry name" value="HTH_CROC1"/>
    <property type="match status" value="1"/>
</dbReference>
<dbReference type="CDD" id="cd00093">
    <property type="entry name" value="HTH_XRE"/>
    <property type="match status" value="1"/>
</dbReference>
<dbReference type="AlphaFoldDB" id="A0AAN1Q1N5"/>
<dbReference type="GO" id="GO:0003677">
    <property type="term" value="F:DNA binding"/>
    <property type="evidence" value="ECO:0007669"/>
    <property type="project" value="InterPro"/>
</dbReference>
<dbReference type="InterPro" id="IPR010359">
    <property type="entry name" value="IrrE_HExxH"/>
</dbReference>
<dbReference type="RefSeq" id="WP_057717006.1">
    <property type="nucleotide sequence ID" value="NZ_BJZD01000113.1"/>
</dbReference>
<dbReference type="Proteomes" id="UP000281644">
    <property type="component" value="Chromosome"/>
</dbReference>
<dbReference type="PANTHER" id="PTHR43236:SF1">
    <property type="entry name" value="BLL7220 PROTEIN"/>
    <property type="match status" value="1"/>
</dbReference>
<dbReference type="SUPFAM" id="SSF47413">
    <property type="entry name" value="lambda repressor-like DNA-binding domains"/>
    <property type="match status" value="1"/>
</dbReference>
<evidence type="ECO:0000313" key="4">
    <source>
        <dbReference type="EMBL" id="AYJ36080.1"/>
    </source>
</evidence>
<dbReference type="PANTHER" id="PTHR43236">
    <property type="entry name" value="ANTITOXIN HIGA1"/>
    <property type="match status" value="1"/>
</dbReference>
<dbReference type="EMBL" id="CP032751">
    <property type="protein sequence ID" value="AYJ36133.1"/>
    <property type="molecule type" value="Genomic_DNA"/>
</dbReference>
<feature type="domain" description="HTH cro/C1-type" evidence="2">
    <location>
        <begin position="37"/>
        <end position="71"/>
    </location>
</feature>
<evidence type="ECO:0000313" key="6">
    <source>
        <dbReference type="Proteomes" id="UP000281644"/>
    </source>
</evidence>
<dbReference type="Gene3D" id="1.10.260.40">
    <property type="entry name" value="lambda repressor-like DNA-binding domains"/>
    <property type="match status" value="1"/>
</dbReference>